<reference evidence="4 5" key="1">
    <citation type="submission" date="2019-09" db="EMBL/GenBank/DDBJ databases">
        <title>Draft genome of the ectomycorrhizal ascomycete Sphaerosporella brunnea.</title>
        <authorList>
            <consortium name="DOE Joint Genome Institute"/>
            <person name="Benucci G.M."/>
            <person name="Marozzi G."/>
            <person name="Antonielli L."/>
            <person name="Sanchez S."/>
            <person name="Marco P."/>
            <person name="Wang X."/>
            <person name="Falini L.B."/>
            <person name="Barry K."/>
            <person name="Haridas S."/>
            <person name="Lipzen A."/>
            <person name="Labutti K."/>
            <person name="Grigoriev I.V."/>
            <person name="Murat C."/>
            <person name="Martin F."/>
            <person name="Albertini E."/>
            <person name="Donnini D."/>
            <person name="Bonito G."/>
        </authorList>
    </citation>
    <scope>NUCLEOTIDE SEQUENCE [LARGE SCALE GENOMIC DNA]</scope>
    <source>
        <strain evidence="4 5">Sb_GMNB300</strain>
    </source>
</reference>
<name>A0A5J5F6L9_9PEZI</name>
<dbReference type="AlphaFoldDB" id="A0A5J5F6L9"/>
<dbReference type="GO" id="GO:0050163">
    <property type="term" value="F:oxaloacetate tautomerase activity"/>
    <property type="evidence" value="ECO:0007669"/>
    <property type="project" value="UniProtKB-ARBA"/>
</dbReference>
<dbReference type="PANTHER" id="PTHR11820">
    <property type="entry name" value="ACYLPYRUVASE"/>
    <property type="match status" value="1"/>
</dbReference>
<comment type="similarity">
    <text evidence="1">Belongs to the FAH family.</text>
</comment>
<keyword evidence="2" id="KW-0479">Metal-binding</keyword>
<accession>A0A5J5F6L9</accession>
<dbReference type="InterPro" id="IPR011234">
    <property type="entry name" value="Fumarylacetoacetase-like_C"/>
</dbReference>
<dbReference type="EMBL" id="VXIS01000024">
    <property type="protein sequence ID" value="KAA8912492.1"/>
    <property type="molecule type" value="Genomic_DNA"/>
</dbReference>
<evidence type="ECO:0000259" key="3">
    <source>
        <dbReference type="Pfam" id="PF01557"/>
    </source>
</evidence>
<gene>
    <name evidence="4" type="ORF">FN846DRAFT_311060</name>
</gene>
<dbReference type="PANTHER" id="PTHR11820:SF112">
    <property type="entry name" value="FUMARYLACETOACETATE HYDROLASE FAMILY PROTEIN (AFU_ORTHOLOGUE AFUA_1G02370)-RELATED"/>
    <property type="match status" value="1"/>
</dbReference>
<dbReference type="GO" id="GO:0046872">
    <property type="term" value="F:metal ion binding"/>
    <property type="evidence" value="ECO:0007669"/>
    <property type="project" value="UniProtKB-KW"/>
</dbReference>
<comment type="caution">
    <text evidence="4">The sequence shown here is derived from an EMBL/GenBank/DDBJ whole genome shotgun (WGS) entry which is preliminary data.</text>
</comment>
<dbReference type="SUPFAM" id="SSF56529">
    <property type="entry name" value="FAH"/>
    <property type="match status" value="1"/>
</dbReference>
<dbReference type="OrthoDB" id="411064at2759"/>
<evidence type="ECO:0000256" key="2">
    <source>
        <dbReference type="ARBA" id="ARBA00022723"/>
    </source>
</evidence>
<feature type="domain" description="Fumarylacetoacetase-like C-terminal" evidence="3">
    <location>
        <begin position="71"/>
        <end position="279"/>
    </location>
</feature>
<dbReference type="InParanoid" id="A0A5J5F6L9"/>
<dbReference type="Gene3D" id="3.90.850.10">
    <property type="entry name" value="Fumarylacetoacetase-like, C-terminal domain"/>
    <property type="match status" value="1"/>
</dbReference>
<protein>
    <submittedName>
        <fullName evidence="4">Fumarylacetoacetase-like protein</fullName>
    </submittedName>
</protein>
<dbReference type="InterPro" id="IPR036663">
    <property type="entry name" value="Fumarylacetoacetase_C_sf"/>
</dbReference>
<evidence type="ECO:0000256" key="1">
    <source>
        <dbReference type="ARBA" id="ARBA00010211"/>
    </source>
</evidence>
<dbReference type="GO" id="GO:0006107">
    <property type="term" value="P:oxaloacetate metabolic process"/>
    <property type="evidence" value="ECO:0007669"/>
    <property type="project" value="UniProtKB-ARBA"/>
</dbReference>
<evidence type="ECO:0000313" key="4">
    <source>
        <dbReference type="EMBL" id="KAA8912492.1"/>
    </source>
</evidence>
<sequence length="288" mass="30892">MAFQRLIRFLATDGRIYYGDAMLPRGVSDLNKATKARVIDGDIFAAHTVTDRVVSVEHLLAPLSQSQVGTVRCLGLNYANHAKEAGMPLPKTPVLFYKPPTSLASPNADIMVPRVAQGPGLDYEVELVIVIGKPCRDVSPKDAYNYILGYSVGDDVSHRPLQLGPGQWSLGKGFDTWAPFGPGIVSTSVIKDPQALKIVTKVNGDIKQNSSTADQIFKVAETVSLLSAGTTLMPGDVIFTGTPEGVAMGGKKGQEPWLKDGDVVEVWLENVGVCKNRVVFEGVGEAKL</sequence>
<proteinExistence type="inferred from homology"/>
<organism evidence="4 5">
    <name type="scientific">Sphaerosporella brunnea</name>
    <dbReference type="NCBI Taxonomy" id="1250544"/>
    <lineage>
        <taxon>Eukaryota</taxon>
        <taxon>Fungi</taxon>
        <taxon>Dikarya</taxon>
        <taxon>Ascomycota</taxon>
        <taxon>Pezizomycotina</taxon>
        <taxon>Pezizomycetes</taxon>
        <taxon>Pezizales</taxon>
        <taxon>Pyronemataceae</taxon>
        <taxon>Sphaerosporella</taxon>
    </lineage>
</organism>
<dbReference type="FunFam" id="3.90.850.10:FF:000002">
    <property type="entry name" value="2-hydroxyhepta-2,4-diene-1,7-dioate isomerase"/>
    <property type="match status" value="1"/>
</dbReference>
<keyword evidence="5" id="KW-1185">Reference proteome</keyword>
<dbReference type="Pfam" id="PF01557">
    <property type="entry name" value="FAA_hydrolase"/>
    <property type="match status" value="1"/>
</dbReference>
<evidence type="ECO:0000313" key="5">
    <source>
        <dbReference type="Proteomes" id="UP000326924"/>
    </source>
</evidence>
<dbReference type="Proteomes" id="UP000326924">
    <property type="component" value="Unassembled WGS sequence"/>
</dbReference>